<dbReference type="AlphaFoldDB" id="A0A2N9HQ86"/>
<proteinExistence type="predicted"/>
<evidence type="ECO:0008006" key="4">
    <source>
        <dbReference type="Google" id="ProtNLM"/>
    </source>
</evidence>
<keyword evidence="2" id="KW-0812">Transmembrane</keyword>
<dbReference type="SUPFAM" id="SSF52058">
    <property type="entry name" value="L domain-like"/>
    <property type="match status" value="1"/>
</dbReference>
<dbReference type="Pfam" id="PF00560">
    <property type="entry name" value="LRR_1"/>
    <property type="match status" value="1"/>
</dbReference>
<dbReference type="EMBL" id="OIVN01003827">
    <property type="protein sequence ID" value="SPD13834.1"/>
    <property type="molecule type" value="Genomic_DNA"/>
</dbReference>
<keyword evidence="2" id="KW-1133">Transmembrane helix</keyword>
<dbReference type="Gene3D" id="3.80.10.10">
    <property type="entry name" value="Ribonuclease Inhibitor"/>
    <property type="match status" value="1"/>
</dbReference>
<protein>
    <recommendedName>
        <fullName evidence="4">Leucine-rich repeat-containing N-terminal plant-type domain-containing protein</fullName>
    </recommendedName>
</protein>
<organism evidence="3">
    <name type="scientific">Fagus sylvatica</name>
    <name type="common">Beechnut</name>
    <dbReference type="NCBI Taxonomy" id="28930"/>
    <lineage>
        <taxon>Eukaryota</taxon>
        <taxon>Viridiplantae</taxon>
        <taxon>Streptophyta</taxon>
        <taxon>Embryophyta</taxon>
        <taxon>Tracheophyta</taxon>
        <taxon>Spermatophyta</taxon>
        <taxon>Magnoliopsida</taxon>
        <taxon>eudicotyledons</taxon>
        <taxon>Gunneridae</taxon>
        <taxon>Pentapetalae</taxon>
        <taxon>rosids</taxon>
        <taxon>fabids</taxon>
        <taxon>Fagales</taxon>
        <taxon>Fagaceae</taxon>
        <taxon>Fagus</taxon>
    </lineage>
</organism>
<feature type="transmembrane region" description="Helical" evidence="2">
    <location>
        <begin position="163"/>
        <end position="189"/>
    </location>
</feature>
<keyword evidence="2" id="KW-0472">Membrane</keyword>
<gene>
    <name evidence="3" type="ORF">FSB_LOCUS41716</name>
</gene>
<dbReference type="PANTHER" id="PTHR48006">
    <property type="entry name" value="LEUCINE-RICH REPEAT-CONTAINING PROTEIN DDB_G0281931-RELATED"/>
    <property type="match status" value="1"/>
</dbReference>
<dbReference type="PANTHER" id="PTHR48006:SF34">
    <property type="entry name" value="OS08G0203700 PROTEIN"/>
    <property type="match status" value="1"/>
</dbReference>
<accession>A0A2N9HQ86</accession>
<reference evidence="3" key="1">
    <citation type="submission" date="2018-02" db="EMBL/GenBank/DDBJ databases">
        <authorList>
            <person name="Cohen D.B."/>
            <person name="Kent A.D."/>
        </authorList>
    </citation>
    <scope>NUCLEOTIDE SEQUENCE</scope>
</reference>
<dbReference type="InterPro" id="IPR032675">
    <property type="entry name" value="LRR_dom_sf"/>
</dbReference>
<comment type="subcellular location">
    <subcellularLocation>
        <location evidence="1">Membrane</location>
        <topology evidence="1">Single-pass type I membrane protein</topology>
    </subcellularLocation>
</comment>
<name>A0A2N9HQ86_FAGSY</name>
<sequence>MSTEHNGTHMYQVKEKLLSSKVEIMGAAIYVKLQDLGVKALNSIFQKWDAKAAALWNITGDPCSGSAIDDGIDFEDPMNNPAIKCDCTLRKWRVFALNKTGVIPKELVALKFLTFLKIDQNYFTGPLPAFIGNLSALELLSIAANAFSGTIPKELGNLKELRILWWVVIDLASFLSHWVITATISWYAIWGLPMKLWRFGIPSQRRLSVD</sequence>
<evidence type="ECO:0000256" key="2">
    <source>
        <dbReference type="SAM" id="Phobius"/>
    </source>
</evidence>
<dbReference type="GO" id="GO:0005886">
    <property type="term" value="C:plasma membrane"/>
    <property type="evidence" value="ECO:0007669"/>
    <property type="project" value="TreeGrafter"/>
</dbReference>
<evidence type="ECO:0000256" key="1">
    <source>
        <dbReference type="ARBA" id="ARBA00004479"/>
    </source>
</evidence>
<dbReference type="InterPro" id="IPR051824">
    <property type="entry name" value="LRR_Rcpt-Like_S/T_Kinase"/>
</dbReference>
<dbReference type="InterPro" id="IPR001611">
    <property type="entry name" value="Leu-rich_rpt"/>
</dbReference>
<evidence type="ECO:0000313" key="3">
    <source>
        <dbReference type="EMBL" id="SPD13834.1"/>
    </source>
</evidence>